<dbReference type="Proteomes" id="UP000309215">
    <property type="component" value="Unassembled WGS sequence"/>
</dbReference>
<feature type="compositionally biased region" description="Low complexity" evidence="2">
    <location>
        <begin position="146"/>
        <end position="158"/>
    </location>
</feature>
<feature type="compositionally biased region" description="Basic and acidic residues" evidence="2">
    <location>
        <begin position="194"/>
        <end position="206"/>
    </location>
</feature>
<protein>
    <submittedName>
        <fullName evidence="4">Outer membrane protein assembly factor BamD</fullName>
    </submittedName>
</protein>
<dbReference type="EMBL" id="SSMQ01000112">
    <property type="protein sequence ID" value="TKC94147.1"/>
    <property type="molecule type" value="Genomic_DNA"/>
</dbReference>
<dbReference type="InterPro" id="IPR039565">
    <property type="entry name" value="BamD-like"/>
</dbReference>
<name>A0A4U1IKB6_9BACT</name>
<organism evidence="4 5">
    <name type="scientific">Polyangium fumosum</name>
    <dbReference type="NCBI Taxonomy" id="889272"/>
    <lineage>
        <taxon>Bacteria</taxon>
        <taxon>Pseudomonadati</taxon>
        <taxon>Myxococcota</taxon>
        <taxon>Polyangia</taxon>
        <taxon>Polyangiales</taxon>
        <taxon>Polyangiaceae</taxon>
        <taxon>Polyangium</taxon>
    </lineage>
</organism>
<evidence type="ECO:0000256" key="2">
    <source>
        <dbReference type="SAM" id="MobiDB-lite"/>
    </source>
</evidence>
<proteinExistence type="predicted"/>
<dbReference type="Gene3D" id="1.25.40.10">
    <property type="entry name" value="Tetratricopeptide repeat domain"/>
    <property type="match status" value="1"/>
</dbReference>
<dbReference type="OrthoDB" id="5526694at2"/>
<keyword evidence="5" id="KW-1185">Reference proteome</keyword>
<evidence type="ECO:0000259" key="3">
    <source>
        <dbReference type="Pfam" id="PF13525"/>
    </source>
</evidence>
<dbReference type="InterPro" id="IPR011990">
    <property type="entry name" value="TPR-like_helical_dom_sf"/>
</dbReference>
<evidence type="ECO:0000256" key="1">
    <source>
        <dbReference type="ARBA" id="ARBA00022729"/>
    </source>
</evidence>
<feature type="region of interest" description="Disordered" evidence="2">
    <location>
        <begin position="49"/>
        <end position="76"/>
    </location>
</feature>
<keyword evidence="1" id="KW-0732">Signal</keyword>
<sequence length="288" mass="28303">MSDPKRWMEEGADAAPHERALLRAGLDMKPPAGAEDAIWAALSAQIGPGGGGGDGGGGDGGSVGGTGAPMGAPAPAATASASTASATGVVGATKAIVVGLLGTTIVAGALAVIVPAKEPPPAAPRATPTVEAAIEAPRAPEPDVPPASSTPTPAPVAVDEAPKSPAPRRVSSALPAASVSPKAPPAPSASVEPEATRAERASRLREERTALGDARAALRAGDTAGAFQKLEAVGDRFPSGTLAQEREALAIEALARAGQSAAASERAAAFLRAHPTSPHATKIRGFLR</sequence>
<feature type="compositionally biased region" description="Gly residues" evidence="2">
    <location>
        <begin position="49"/>
        <end position="68"/>
    </location>
</feature>
<feature type="domain" description="Outer membrane lipoprotein BamD-like" evidence="3">
    <location>
        <begin position="213"/>
        <end position="280"/>
    </location>
</feature>
<evidence type="ECO:0000313" key="4">
    <source>
        <dbReference type="EMBL" id="TKC94147.1"/>
    </source>
</evidence>
<dbReference type="Pfam" id="PF13525">
    <property type="entry name" value="YfiO"/>
    <property type="match status" value="1"/>
</dbReference>
<evidence type="ECO:0000313" key="5">
    <source>
        <dbReference type="Proteomes" id="UP000309215"/>
    </source>
</evidence>
<reference evidence="4 5" key="1">
    <citation type="submission" date="2019-04" db="EMBL/GenBank/DDBJ databases">
        <authorList>
            <person name="Li Y."/>
            <person name="Wang J."/>
        </authorList>
    </citation>
    <scope>NUCLEOTIDE SEQUENCE [LARGE SCALE GENOMIC DNA]</scope>
    <source>
        <strain evidence="4 5">DSM 14668</strain>
    </source>
</reference>
<feature type="region of interest" description="Disordered" evidence="2">
    <location>
        <begin position="138"/>
        <end position="206"/>
    </location>
</feature>
<dbReference type="AlphaFoldDB" id="A0A4U1IKB6"/>
<gene>
    <name evidence="4" type="primary">bamD</name>
    <name evidence="4" type="ORF">E8A74_48670</name>
</gene>
<accession>A0A4U1IKB6</accession>
<feature type="compositionally biased region" description="Low complexity" evidence="2">
    <location>
        <begin position="167"/>
        <end position="181"/>
    </location>
</feature>
<dbReference type="RefSeq" id="WP_136936042.1">
    <property type="nucleotide sequence ID" value="NZ_SSMQ01000112.1"/>
</dbReference>
<comment type="caution">
    <text evidence="4">The sequence shown here is derived from an EMBL/GenBank/DDBJ whole genome shotgun (WGS) entry which is preliminary data.</text>
</comment>